<organism evidence="3">
    <name type="scientific">marine metagenome</name>
    <dbReference type="NCBI Taxonomy" id="408172"/>
    <lineage>
        <taxon>unclassified sequences</taxon>
        <taxon>metagenomes</taxon>
        <taxon>ecological metagenomes</taxon>
    </lineage>
</organism>
<dbReference type="CDD" id="cd00397">
    <property type="entry name" value="DNA_BRE_C"/>
    <property type="match status" value="1"/>
</dbReference>
<feature type="domain" description="Tyr recombinase" evidence="2">
    <location>
        <begin position="1"/>
        <end position="64"/>
    </location>
</feature>
<proteinExistence type="predicted"/>
<dbReference type="GO" id="GO:0015074">
    <property type="term" value="P:DNA integration"/>
    <property type="evidence" value="ECO:0007669"/>
    <property type="project" value="InterPro"/>
</dbReference>
<gene>
    <name evidence="3" type="ORF">METZ01_LOCUS100987</name>
</gene>
<dbReference type="AlphaFoldDB" id="A0A381W887"/>
<dbReference type="InterPro" id="IPR011010">
    <property type="entry name" value="DNA_brk_join_enz"/>
</dbReference>
<accession>A0A381W887</accession>
<keyword evidence="1" id="KW-0233">DNA recombination</keyword>
<evidence type="ECO:0000313" key="3">
    <source>
        <dbReference type="EMBL" id="SVA48133.1"/>
    </source>
</evidence>
<name>A0A381W887_9ZZZZ</name>
<dbReference type="InterPro" id="IPR002104">
    <property type="entry name" value="Integrase_catalytic"/>
</dbReference>
<dbReference type="GO" id="GO:0006310">
    <property type="term" value="P:DNA recombination"/>
    <property type="evidence" value="ECO:0007669"/>
    <property type="project" value="UniProtKB-KW"/>
</dbReference>
<dbReference type="GO" id="GO:0003677">
    <property type="term" value="F:DNA binding"/>
    <property type="evidence" value="ECO:0007669"/>
    <property type="project" value="InterPro"/>
</dbReference>
<reference evidence="3" key="1">
    <citation type="submission" date="2018-05" db="EMBL/GenBank/DDBJ databases">
        <authorList>
            <person name="Lanie J.A."/>
            <person name="Ng W.-L."/>
            <person name="Kazmierczak K.M."/>
            <person name="Andrzejewski T.M."/>
            <person name="Davidsen T.M."/>
            <person name="Wayne K.J."/>
            <person name="Tettelin H."/>
            <person name="Glass J.I."/>
            <person name="Rusch D."/>
            <person name="Podicherti R."/>
            <person name="Tsui H.-C.T."/>
            <person name="Winkler M.E."/>
        </authorList>
    </citation>
    <scope>NUCLEOTIDE SEQUENCE</scope>
</reference>
<dbReference type="InterPro" id="IPR013762">
    <property type="entry name" value="Integrase-like_cat_sf"/>
</dbReference>
<dbReference type="EMBL" id="UINC01010855">
    <property type="protein sequence ID" value="SVA48133.1"/>
    <property type="molecule type" value="Genomic_DNA"/>
</dbReference>
<dbReference type="PROSITE" id="PS51898">
    <property type="entry name" value="TYR_RECOMBINASE"/>
    <property type="match status" value="1"/>
</dbReference>
<dbReference type="Pfam" id="PF00589">
    <property type="entry name" value="Phage_integrase"/>
    <property type="match status" value="1"/>
</dbReference>
<protein>
    <recommendedName>
        <fullName evidence="2">Tyr recombinase domain-containing protein</fullName>
    </recommendedName>
</protein>
<dbReference type="Gene3D" id="1.10.443.10">
    <property type="entry name" value="Intergrase catalytic core"/>
    <property type="match status" value="1"/>
</dbReference>
<sequence>VLRLYEHAGFDGCSAHGLRRSFASNCLHSGADMVSLQTLLDHSNVNTTARYVQSDDATLTRIVSSAS</sequence>
<feature type="non-terminal residue" evidence="3">
    <location>
        <position position="1"/>
    </location>
</feature>
<dbReference type="SUPFAM" id="SSF56349">
    <property type="entry name" value="DNA breaking-rejoining enzymes"/>
    <property type="match status" value="1"/>
</dbReference>
<evidence type="ECO:0000259" key="2">
    <source>
        <dbReference type="PROSITE" id="PS51898"/>
    </source>
</evidence>
<evidence type="ECO:0000256" key="1">
    <source>
        <dbReference type="ARBA" id="ARBA00023172"/>
    </source>
</evidence>